<reference evidence="10" key="1">
    <citation type="submission" date="2015-05" db="EMBL/GenBank/DDBJ databases">
        <title>Permanent draft genome of Rhodopirellula islandicus K833.</title>
        <authorList>
            <person name="Kizina J."/>
            <person name="Richter M."/>
            <person name="Glockner F.O."/>
            <person name="Harder J."/>
        </authorList>
    </citation>
    <scope>NUCLEOTIDE SEQUENCE [LARGE SCALE GENOMIC DNA]</scope>
    <source>
        <strain evidence="10">K833</strain>
    </source>
</reference>
<dbReference type="NCBIfam" id="NF041518">
    <property type="entry name" value="choice_anch_Q"/>
    <property type="match status" value="1"/>
</dbReference>
<evidence type="ECO:0000313" key="10">
    <source>
        <dbReference type="EMBL" id="KLU05849.1"/>
    </source>
</evidence>
<dbReference type="GO" id="GO:0005576">
    <property type="term" value="C:extracellular region"/>
    <property type="evidence" value="ECO:0007669"/>
    <property type="project" value="UniProtKB-SubCell"/>
</dbReference>
<keyword evidence="7" id="KW-0998">Cell outer membrane</keyword>
<dbReference type="PATRIC" id="fig|595434.4.peg.2367"/>
<dbReference type="GO" id="GO:0009279">
    <property type="term" value="C:cell outer membrane"/>
    <property type="evidence" value="ECO:0007669"/>
    <property type="project" value="UniProtKB-SubCell"/>
</dbReference>
<feature type="compositionally biased region" description="Basic residues" evidence="8">
    <location>
        <begin position="7"/>
        <end position="16"/>
    </location>
</feature>
<organism evidence="10 11">
    <name type="scientific">Rhodopirellula islandica</name>
    <dbReference type="NCBI Taxonomy" id="595434"/>
    <lineage>
        <taxon>Bacteria</taxon>
        <taxon>Pseudomonadati</taxon>
        <taxon>Planctomycetota</taxon>
        <taxon>Planctomycetia</taxon>
        <taxon>Pirellulales</taxon>
        <taxon>Pirellulaceae</taxon>
        <taxon>Rhodopirellula</taxon>
    </lineage>
</organism>
<comment type="caution">
    <text evidence="10">The sequence shown here is derived from an EMBL/GenBank/DDBJ whole genome shotgun (WGS) entry which is preliminary data.</text>
</comment>
<dbReference type="Pfam" id="PF20009">
    <property type="entry name" value="GEVED"/>
    <property type="match status" value="1"/>
</dbReference>
<keyword evidence="11" id="KW-1185">Reference proteome</keyword>
<evidence type="ECO:0000256" key="4">
    <source>
        <dbReference type="ARBA" id="ARBA00022525"/>
    </source>
</evidence>
<sequence length="3895" mass="410569">MIDASKHRFRNLRRQKQSQYQGNEANHTMSTRTFRDRFLRRKPARPNPGRRRSFRLEQLEKRNLLATYIVDSLTDDGSGGTTLREAVEAASFNEARHGLPAGESSDVIRFADSLFFDGPATLTMRPELYTTKPYPRASYFVPGAMHVFADTAADTQAVFPAFVEGTITIIGPGADLLSIDANGSQSIFVIDDQVKLSGMQLTGSSGRAITNATYTNAATSAVETATIDLEINDMIVRGNPGGAAALSRGVITIRNSVIENNGFADEMTRVESGGALFVTSLGYQEVSSLIVEDSVIRGNQALNGGGIGVDEGSVVVSRSTIEMNSAIGNSDQQSSGGGIYLDPVSKQADVSIYESEIRSNTASQGGGIYLSDGSTRGSSKESVVRVRDSNIIGNQATVSGGGVSVFAGSNASESPKLVLSNSSVTLNSAPIGGGVDNVGGVLEITGSSFTDNEASENGGAIASRQSDTPLASDHPTATISNSTISGNRSSGVGGGIFYDPRPESADDAKLTLINTTITLNQAGTGGGLAINEADGLPTSKLVNTIVAGNTLAGDSTASDIHLVSSAPILVAQSRFNLIGDPATAGGLVDDRNEATGNGNIVGDLLGQPLNLDAILFRNLADNLGGPALPPLFGTGRQIQRPAMHSLKLDSPAMDAGTPFLPSAVDGIRFDDNGDPIVPVDAPYSDALHADGRGYPFLRRDSFLGGGGIVAGAVDIGAYENQIRPIFTGSELVVSTLDDENDGDYSYGELSLREAVAIANLSPDDNGIRFAPSLIETDAGEISTIYLTSPIEILFNVTVSGPGSDLLQISGGHGTRMLEIGPLATTSISGLAFVDGLGESPRFDQTQFDGASITAQGGAIFNAGKTTIEDALFARNTSLATEKVGFEAAAADGGGAISNAGVMTIKDTVFRDNSSESNGGAITNHALPFGAFDLQIGLTNSPTLAIGPNVQFENNHADTDGGAIQTWQPISIVDSTFTGNSAGRDGGAIAFGIEYRGVGLYVYDSPGQDLVQRSEFRNNQAANYGGAITVNDKASVRVVDSIVDQNNSSYGGGIEAVGYLELERTTVSRNVATVSGGGLAFFGQGIFTINSSTISGNRVQGVVPGYGGGISIQKNARESATIYQPTSQSQQINDSTISGNQVISALGLNALGSGLWTNDQITLTNSIVSGNFQDNGIGPQVFIRETGSIHAPLPNIIPNYNSTISGVNDLSRFSGATTITVDPNLQSLADNGGRAETNAIGPTSVAIDNGQRQGLLDQRGYPVTDQLDPFFDLRDDDGEVGDIGAYESSQVHIVDFTSETRNASQYGTAEAVSFGLGIDDGKPNSTIPKDPGFLGIEFNKTFNVGPGIYEDPLFGSEWGANANANVQGKLGLEYGYFINSGSVDTFYDGQFAYRVDQLPNTDDFVINTSSTLTDGKLFTTSPRVSAYADLVLQFNASIAGTACVISCVSGSVPIGIDTKVPLFSINRQEEDDNGNKLFLGANGLTTDSAGGTNPPAFDGDIVVAGLDLQSALDIDLSDGDDSQTDKLGSIRTERRQAEIDKAAGKPGDHDAIIRNAVAAEKSATQKKKGSVEVSSPAFTLSFGQAEDLLGVEVGLSVGASAKAGPVSAEITKNLGKIALTVPEIDLSDTTFDTPQGKLSATTDDFAIGSNVDAKRQIAALSVDVGALGPFGVYNLSAGPIDIEATTVSYVISPRLAISQDVSVEPFFDESHQAGFDFVFTGGGTINVSIGDASPVALSSGGSISFMPGSEVRIDANGNSDIQVNPSITVGNRFSNDIGLEFDVLGVLEVLRLKLNAFGEQLFDIGPLYETSHSLLDAIGVDALDFGSIFASTFNLPASTTQIESFSLNSAEEGAARDGKSPGAAFLLQSGVPTQIDPVNGQTTYLSVPLLGPDNVLHNDVLFETQSQDTVLIRPPYGGLTLELLDSSGQVRSSFELDVKGTTFTSGNGPETWRLKGFENLLGSQALFGVQFSGDATREVTVTVEGGSALSLPGVHTDRLLTAEKQEALNRASTLFVRNSDLALDIDGDGRLSPTTDGTLIARFMDGQRGATLIAGITSDDVVSDAATRTDAAEIEMVLQNLLMQGRLDVDDNDTVDPKIDGVLILRYMSAIGGSSTTQQALTDGLDLNALGGRRTLPADIRAFMEGGESPPLNQTFADDVLSLSDRSGIPRFRVSSSAVTGSSPFAPVLTPFVSGTGIFTLDTLGSTVTFDETYLVDANDPSTRTLVRSRAEGTPARTIDLPEEFQKYLGDPLSPEIDTLLGRFETPTPARTQILGLEEPIFVRVPDASGYEFTLPAGLTAKEIHFDPNVGGNLFLQHTEANSGTNIDFDLFIASTGEWREVSMSTPFTLPAGVSTFELYPRPIVTSRLLDPNDDGDVNLDLTVGLVLEGNQTSSPALTVNVLADRQELINLYEIQVGVGSDSAAFETRIARDGAYVAISTNEVQSSLSSQRIDLDVDVSNDYPRMLVKFSRGTLEDLPSGLYRVWANWAADPNVGTYFGGIEYTASTSEDGLSTVKKFEVDPRRFPNQDLVVNGLVYQELFDIRVGGNALSIGAIDLNRIRRDIYVQRIDDTVNVDVTQNPSSGIPLALAPSYAQEFPGRSAVSVTATAAGFKPMTDTYSVTLTDQPFGSVPTHGIADQIVPLGTTQHMIDLSSVFDAPDLILSVESNNSLVTVAIDGDNLSIGFTENASAKVFLTAQNASGMLMGTDTFVISTGDSSVRRTTVLDPISDKIVPVTLPAVYRYRFNDESLNEDSGGPSLVAVGGAFSDFGYRFGENEGLNLSSVLSDPGEYRIEFDFAFDEYFGFQKIIDFKGLTSDNGLYTNGHQLAFYPIADSTFNLPYGLTTGGRYRLQITRDAETSQVTVSIANEEVIKFIDDSGIAIFSGPNNTIRLFQDDQSTGSWEAGSGWVDNLQVRDGLIDPFKLASVTDFSTRYSDREFVTYSSLDAGNSGPLPDQLGPDRAVVVTGKPDAEDTLILDARTGPLYQPFRFHAEPGEVAPATGWTDEIVIQGEGVQIDLRESEIQGIGRIDLRGSGPNTLIVTADALFNNDPGLHPLIVIAEADDTVIRAGDTAWIKLPARQLDPTSGLNFDVYQSGAAVLWVSAPSATLPPTAPAEGPDFDFPQSTLSAELTNELEVPGQIVLVPPSDANLMAGERFTIDVLYNIDDASGLIPPAILVEVHYDSTKIAFSDLPFLLANGLVNDIDSESPEFETVDDGNVRTNRTLIFSFTDFLGAWPAEATQSTKLATIEFQGGDATGITDIRLTGLSSNGFIFDAEDFALLSVDTNTPTITLTTDTVTLAAGQTLSDALAIINPQATDLVDELPTITNDAPSVLPTGMTTILFSATDKAGNTSTASATVNVLGRSMDFGDAPSLTQSGFASDYPVTKAQDGASHSVGSLFLGTSVDVETDGVPSPNAEGDTDDDGVDFLVDPVATMDRLSVSSVRVHSSGGGIVDAWLDFNRDGDWNDPGERIISGAAVDSGDTLLSYQVPAGASSGTSYARFRLSSLGSELPTGAAADGEVEDYSVELISGATSPTVVVQPGASDTSLFLDPDLVRLVSGALTVFEAPSDQVGTIDYRPLVTPEAINLMLAAEHTVAANQIQFGVFADGSSVNVSGIGGSIDLTNVATQAAQGRVTLDLTHGDPSSATIDAILARKWSMDSLPMQVMIGVEDRVLFADADEWRMTDPVMTSGVFQLTAANQSGNASIVVSSARPWQNFIRLNDVTNDGVVRASDALRIINELNSQDFSSSDGRLIDPASLSESMVSYYDTSGDGVVSALDALRVINELNAVSAGGEPLENASQGSQLAVPMGPAEQLPLASIPPEEPMLAFDAWKQKPRFAAADLLSTDLVIRQRLSTTTPSDSSVEESVSDENWRAVDELFSQSNPLEQNIL</sequence>
<dbReference type="STRING" id="595434.RISK_002481"/>
<dbReference type="GO" id="GO:0000272">
    <property type="term" value="P:polysaccharide catabolic process"/>
    <property type="evidence" value="ECO:0007669"/>
    <property type="project" value="InterPro"/>
</dbReference>
<evidence type="ECO:0000313" key="11">
    <source>
        <dbReference type="Proteomes" id="UP000036367"/>
    </source>
</evidence>
<dbReference type="InterPro" id="IPR045474">
    <property type="entry name" value="GEVED"/>
</dbReference>
<evidence type="ECO:0000256" key="7">
    <source>
        <dbReference type="ARBA" id="ARBA00023237"/>
    </source>
</evidence>
<dbReference type="Pfam" id="PF00404">
    <property type="entry name" value="Dockerin_1"/>
    <property type="match status" value="1"/>
</dbReference>
<feature type="domain" description="GEVED" evidence="9">
    <location>
        <begin position="3455"/>
        <end position="3528"/>
    </location>
</feature>
<dbReference type="EMBL" id="LECT01000017">
    <property type="protein sequence ID" value="KLU05849.1"/>
    <property type="molecule type" value="Genomic_DNA"/>
</dbReference>
<dbReference type="InterPro" id="IPR059226">
    <property type="entry name" value="Choice_anch_Q_dom"/>
</dbReference>
<proteinExistence type="predicted"/>
<keyword evidence="4" id="KW-0964">Secreted</keyword>
<dbReference type="GO" id="GO:0004553">
    <property type="term" value="F:hydrolase activity, hydrolyzing O-glycosyl compounds"/>
    <property type="evidence" value="ECO:0007669"/>
    <property type="project" value="InterPro"/>
</dbReference>
<dbReference type="SMART" id="SM00710">
    <property type="entry name" value="PbH1"/>
    <property type="match status" value="14"/>
</dbReference>
<evidence type="ECO:0000256" key="6">
    <source>
        <dbReference type="ARBA" id="ARBA00023136"/>
    </source>
</evidence>
<feature type="compositionally biased region" description="Polar residues" evidence="8">
    <location>
        <begin position="17"/>
        <end position="32"/>
    </location>
</feature>
<gene>
    <name evidence="10" type="ORF">RISK_002481</name>
</gene>
<evidence type="ECO:0000256" key="8">
    <source>
        <dbReference type="SAM" id="MobiDB-lite"/>
    </source>
</evidence>
<keyword evidence="5" id="KW-0732">Signal</keyword>
<dbReference type="InterPro" id="IPR002105">
    <property type="entry name" value="Dockerin_1_rpt"/>
</dbReference>
<dbReference type="Proteomes" id="UP000036367">
    <property type="component" value="Unassembled WGS sequence"/>
</dbReference>
<protein>
    <recommendedName>
        <fullName evidence="9">GEVED domain-containing protein</fullName>
    </recommendedName>
</protein>
<comment type="subcellular location">
    <subcellularLocation>
        <location evidence="1">Cell envelope</location>
    </subcellularLocation>
    <subcellularLocation>
        <location evidence="2">Cell outer membrane</location>
    </subcellularLocation>
    <subcellularLocation>
        <location evidence="3">Secreted</location>
    </subcellularLocation>
</comment>
<evidence type="ECO:0000256" key="5">
    <source>
        <dbReference type="ARBA" id="ARBA00022729"/>
    </source>
</evidence>
<feature type="compositionally biased region" description="Basic residues" evidence="8">
    <location>
        <begin position="38"/>
        <end position="51"/>
    </location>
</feature>
<dbReference type="Pfam" id="PF02415">
    <property type="entry name" value="Chlam_PMP"/>
    <property type="match status" value="2"/>
</dbReference>
<evidence type="ECO:0000256" key="1">
    <source>
        <dbReference type="ARBA" id="ARBA00004196"/>
    </source>
</evidence>
<name>A0A0J1EK04_RHOIS</name>
<evidence type="ECO:0000256" key="2">
    <source>
        <dbReference type="ARBA" id="ARBA00004442"/>
    </source>
</evidence>
<dbReference type="PANTHER" id="PTHR11319:SF35">
    <property type="entry name" value="OUTER MEMBRANE PROTEIN PMPC-RELATED"/>
    <property type="match status" value="1"/>
</dbReference>
<dbReference type="InterPro" id="IPR011050">
    <property type="entry name" value="Pectin_lyase_fold/virulence"/>
</dbReference>
<evidence type="ECO:0000259" key="9">
    <source>
        <dbReference type="Pfam" id="PF20009"/>
    </source>
</evidence>
<evidence type="ECO:0000256" key="3">
    <source>
        <dbReference type="ARBA" id="ARBA00004613"/>
    </source>
</evidence>
<feature type="compositionally biased region" description="Polar residues" evidence="8">
    <location>
        <begin position="463"/>
        <end position="490"/>
    </location>
</feature>
<accession>A0A0J1EK04</accession>
<dbReference type="InterPro" id="IPR006626">
    <property type="entry name" value="PbH1"/>
</dbReference>
<keyword evidence="6" id="KW-0472">Membrane</keyword>
<dbReference type="PANTHER" id="PTHR11319">
    <property type="entry name" value="G PROTEIN-COUPLED RECEPTOR-RELATED"/>
    <property type="match status" value="1"/>
</dbReference>
<dbReference type="SUPFAM" id="SSF51126">
    <property type="entry name" value="Pectin lyase-like"/>
    <property type="match status" value="4"/>
</dbReference>
<dbReference type="InterPro" id="IPR003368">
    <property type="entry name" value="POMP_repeat"/>
</dbReference>
<feature type="region of interest" description="Disordered" evidence="8">
    <location>
        <begin position="451"/>
        <end position="494"/>
    </location>
</feature>
<feature type="region of interest" description="Disordered" evidence="8">
    <location>
        <begin position="1"/>
        <end position="51"/>
    </location>
</feature>